<evidence type="ECO:0000313" key="3">
    <source>
        <dbReference type="Proteomes" id="UP001241605"/>
    </source>
</evidence>
<evidence type="ECO:0000313" key="2">
    <source>
        <dbReference type="EMBL" id="WGW03247.1"/>
    </source>
</evidence>
<dbReference type="RefSeq" id="WP_282299876.1">
    <property type="nucleotide sequence ID" value="NZ_CP124616.1"/>
</dbReference>
<organism evidence="2 3">
    <name type="scientific">Tropicibacter oceani</name>
    <dbReference type="NCBI Taxonomy" id="3058420"/>
    <lineage>
        <taxon>Bacteria</taxon>
        <taxon>Pseudomonadati</taxon>
        <taxon>Pseudomonadota</taxon>
        <taxon>Alphaproteobacteria</taxon>
        <taxon>Rhodobacterales</taxon>
        <taxon>Roseobacteraceae</taxon>
        <taxon>Tropicibacter</taxon>
    </lineage>
</organism>
<keyword evidence="3" id="KW-1185">Reference proteome</keyword>
<gene>
    <name evidence="2" type="ORF">QF118_15135</name>
</gene>
<evidence type="ECO:0000259" key="1">
    <source>
        <dbReference type="Pfam" id="PF19834"/>
    </source>
</evidence>
<dbReference type="Proteomes" id="UP001241605">
    <property type="component" value="Chromosome"/>
</dbReference>
<proteinExistence type="predicted"/>
<accession>A0ABY8QF48</accession>
<reference evidence="2 3" key="1">
    <citation type="submission" date="2023-05" db="EMBL/GenBank/DDBJ databases">
        <title>YMD87, complete Genome.</title>
        <authorList>
            <person name="Zhang J."/>
            <person name="Xu X."/>
        </authorList>
    </citation>
    <scope>NUCLEOTIDE SEQUENCE [LARGE SCALE GENOMIC DNA]</scope>
    <source>
        <strain evidence="2 3">YMD87</strain>
    </source>
</reference>
<name>A0ABY8QF48_9RHOB</name>
<dbReference type="Pfam" id="PF19834">
    <property type="entry name" value="DUF6314"/>
    <property type="match status" value="1"/>
</dbReference>
<sequence length="132" mass="14842">MVTLDDFIGNWDLARDIRHADGGVGLFTGQANWRREGAGAVYTETGTLDIPGQGRFAAERRYLWAPDLSICFDDGRFFHQVPAAGGAAAHWCDPDQYDVTYMFADWPRWSCTWQVKGPRKNYAMTSRYSPAG</sequence>
<dbReference type="InterPro" id="IPR045632">
    <property type="entry name" value="DUF6314"/>
</dbReference>
<protein>
    <submittedName>
        <fullName evidence="2">DUF6314 family protein</fullName>
    </submittedName>
</protein>
<feature type="domain" description="DUF6314" evidence="1">
    <location>
        <begin position="7"/>
        <end position="129"/>
    </location>
</feature>
<dbReference type="EMBL" id="CP124616">
    <property type="protein sequence ID" value="WGW03247.1"/>
    <property type="molecule type" value="Genomic_DNA"/>
</dbReference>